<reference evidence="3" key="2">
    <citation type="submission" date="2012-05" db="EMBL/GenBank/DDBJ databases">
        <title>Annotation of the Genome Sequence of Fusarium oxysporum HDV247.</title>
        <authorList>
            <consortium name="The Broad Institute Genomics Platform"/>
            <person name="Ma L.-J."/>
            <person name="Corby-Kistler H."/>
            <person name="Broz K."/>
            <person name="Gale L.R."/>
            <person name="Jonkers W."/>
            <person name="O'Donnell K."/>
            <person name="Ploetz R."/>
            <person name="Steinberg C."/>
            <person name="Schwartz D.C."/>
            <person name="VanEtten H."/>
            <person name="Zhou S."/>
            <person name="Young S.K."/>
            <person name="Zeng Q."/>
            <person name="Gargeya S."/>
            <person name="Fitzgerald M."/>
            <person name="Abouelleil A."/>
            <person name="Alvarado L."/>
            <person name="Chapman S.B."/>
            <person name="Gainer-Dewar J."/>
            <person name="Goldberg J."/>
            <person name="Griggs A."/>
            <person name="Gujja S."/>
            <person name="Hansen M."/>
            <person name="Howarth C."/>
            <person name="Imamovic A."/>
            <person name="Ireland A."/>
            <person name="Larimer J."/>
            <person name="McCowan C."/>
            <person name="Murphy C."/>
            <person name="Pearson M."/>
            <person name="Poon T.W."/>
            <person name="Priest M."/>
            <person name="Roberts A."/>
            <person name="Saif S."/>
            <person name="Shea T."/>
            <person name="Sykes S."/>
            <person name="Wortman J."/>
            <person name="Nusbaum C."/>
            <person name="Birren B."/>
        </authorList>
    </citation>
    <scope>NUCLEOTIDE SEQUENCE</scope>
    <source>
        <strain evidence="3">HDV247</strain>
    </source>
</reference>
<sequence length="164" mass="18096">MINDQQKTIRELQQKLDKYKQEMQNTKSQMAEELRQVRGHLDTVLKCPAMTISAQTSPQTSYAGIARTPPTSQPSNVCTLSSMNSKPSAYIDTLFCTIDMSRVSKEEGDKITAGTVRSAVEREMRTSNDATMRLAPEKVRSGSADSAGIDKISIAMRLSRGYAV</sequence>
<dbReference type="EMBL" id="JH651030">
    <property type="protein sequence ID" value="EXA30948.1"/>
    <property type="molecule type" value="Genomic_DNA"/>
</dbReference>
<evidence type="ECO:0000313" key="3">
    <source>
        <dbReference type="EMBL" id="EXA30948.1"/>
    </source>
</evidence>
<reference evidence="3" key="1">
    <citation type="submission" date="2011-10" db="EMBL/GenBank/DDBJ databases">
        <title>The Genome Sequence of Fusarium oxysporum HDV247.</title>
        <authorList>
            <consortium name="The Broad Institute Genome Sequencing Platform"/>
            <person name="Ma L.-J."/>
            <person name="Gale L.R."/>
            <person name="Schwartz D.C."/>
            <person name="Zhou S."/>
            <person name="Corby-Kistler H."/>
            <person name="Young S.K."/>
            <person name="Zeng Q."/>
            <person name="Gargeya S."/>
            <person name="Fitzgerald M."/>
            <person name="Haas B."/>
            <person name="Abouelleil A."/>
            <person name="Alvarado L."/>
            <person name="Arachchi H.M."/>
            <person name="Berlin A."/>
            <person name="Brown A."/>
            <person name="Chapman S.B."/>
            <person name="Chen Z."/>
            <person name="Dunbar C."/>
            <person name="Freedman E."/>
            <person name="Gearin G."/>
            <person name="Goldberg J."/>
            <person name="Griggs A."/>
            <person name="Gujja S."/>
            <person name="Heiman D."/>
            <person name="Howarth C."/>
            <person name="Larson L."/>
            <person name="Lui A."/>
            <person name="MacDonald P.J.P."/>
            <person name="Montmayeur A."/>
            <person name="Murphy C."/>
            <person name="Neiman D."/>
            <person name="Pearson M."/>
            <person name="Priest M."/>
            <person name="Roberts A."/>
            <person name="Saif S."/>
            <person name="Shea T."/>
            <person name="Shenoy N."/>
            <person name="Sisk P."/>
            <person name="Stolte C."/>
            <person name="Sykes S."/>
            <person name="Wortman J."/>
            <person name="Nusbaum C."/>
            <person name="Birren B."/>
        </authorList>
    </citation>
    <scope>NUCLEOTIDE SEQUENCE [LARGE SCALE GENOMIC DNA]</scope>
    <source>
        <strain evidence="3">HDV247</strain>
    </source>
</reference>
<evidence type="ECO:0000256" key="2">
    <source>
        <dbReference type="SAM" id="MobiDB-lite"/>
    </source>
</evidence>
<accession>W9NDW5</accession>
<proteinExistence type="predicted"/>
<dbReference type="Proteomes" id="UP000030751">
    <property type="component" value="Unassembled WGS sequence"/>
</dbReference>
<dbReference type="AlphaFoldDB" id="W9NDW5"/>
<keyword evidence="1" id="KW-0175">Coiled coil</keyword>
<gene>
    <name evidence="3" type="ORF">FOVG_17725</name>
</gene>
<protein>
    <submittedName>
        <fullName evidence="3">Uncharacterized protein</fullName>
    </submittedName>
</protein>
<organism evidence="3">
    <name type="scientific">Fusarium oxysporum f. sp. pisi HDV247</name>
    <dbReference type="NCBI Taxonomy" id="1080344"/>
    <lineage>
        <taxon>Eukaryota</taxon>
        <taxon>Fungi</taxon>
        <taxon>Dikarya</taxon>
        <taxon>Ascomycota</taxon>
        <taxon>Pezizomycotina</taxon>
        <taxon>Sordariomycetes</taxon>
        <taxon>Hypocreomycetidae</taxon>
        <taxon>Hypocreales</taxon>
        <taxon>Nectriaceae</taxon>
        <taxon>Fusarium</taxon>
        <taxon>Fusarium oxysporum species complex</taxon>
    </lineage>
</organism>
<feature type="region of interest" description="Disordered" evidence="2">
    <location>
        <begin position="58"/>
        <end position="77"/>
    </location>
</feature>
<name>W9NDW5_FUSOX</name>
<feature type="coiled-coil region" evidence="1">
    <location>
        <begin position="2"/>
        <end position="36"/>
    </location>
</feature>
<evidence type="ECO:0000256" key="1">
    <source>
        <dbReference type="SAM" id="Coils"/>
    </source>
</evidence>
<dbReference type="HOGENOM" id="CLU_1619086_0_0_1"/>